<gene>
    <name evidence="1" type="ORF">M3D15_08725</name>
</gene>
<organism evidence="1 2">
    <name type="scientific">Pseudoclavibacter albus</name>
    <dbReference type="NCBI Taxonomy" id="272241"/>
    <lineage>
        <taxon>Bacteria</taxon>
        <taxon>Bacillati</taxon>
        <taxon>Actinomycetota</taxon>
        <taxon>Actinomycetes</taxon>
        <taxon>Micrococcales</taxon>
        <taxon>Microbacteriaceae</taxon>
        <taxon>Pseudoclavibacter</taxon>
    </lineage>
</organism>
<reference evidence="1 2" key="1">
    <citation type="submission" date="2022-04" db="EMBL/GenBank/DDBJ databases">
        <title>Human microbiome associated bacterial genomes.</title>
        <authorList>
            <person name="Sandstrom S."/>
            <person name="Salamzade R."/>
            <person name="Kalan L.R."/>
        </authorList>
    </citation>
    <scope>NUCLEOTIDE SEQUENCE [LARGE SCALE GENOMIC DNA]</scope>
    <source>
        <strain evidence="2">p3-SID1799</strain>
    </source>
</reference>
<keyword evidence="2" id="KW-1185">Reference proteome</keyword>
<proteinExistence type="predicted"/>
<dbReference type="Proteomes" id="UP001525379">
    <property type="component" value="Unassembled WGS sequence"/>
</dbReference>
<evidence type="ECO:0000313" key="1">
    <source>
        <dbReference type="EMBL" id="MCT2043407.1"/>
    </source>
</evidence>
<protein>
    <submittedName>
        <fullName evidence="1">Uncharacterized protein</fullName>
    </submittedName>
</protein>
<name>A0ABT2HYL1_9MICO</name>
<dbReference type="RefSeq" id="WP_260104580.1">
    <property type="nucleotide sequence ID" value="NZ_JALXSQ010000041.1"/>
</dbReference>
<sequence length="103" mass="11144">MTTTETQIHLVARETVRDIAVMLATLAMNSAKIGAKEHTYRHVRTTLEFTFNEVLNVIAEYSAGAIDADEAITEIEDLDKTALGLSNAANVILGITTERGPLA</sequence>
<dbReference type="EMBL" id="JALXSQ010000041">
    <property type="protein sequence ID" value="MCT2043407.1"/>
    <property type="molecule type" value="Genomic_DNA"/>
</dbReference>
<accession>A0ABT2HYL1</accession>
<evidence type="ECO:0000313" key="2">
    <source>
        <dbReference type="Proteomes" id="UP001525379"/>
    </source>
</evidence>
<comment type="caution">
    <text evidence="1">The sequence shown here is derived from an EMBL/GenBank/DDBJ whole genome shotgun (WGS) entry which is preliminary data.</text>
</comment>